<dbReference type="HOGENOM" id="CLU_020879_1_0_1"/>
<evidence type="ECO:0000313" key="6">
    <source>
        <dbReference type="EMBL" id="CCE78731.1"/>
    </source>
</evidence>
<dbReference type="PROSITE" id="PS50330">
    <property type="entry name" value="UIM"/>
    <property type="match status" value="1"/>
</dbReference>
<name>G8YPZ6_PICSO</name>
<dbReference type="STRING" id="559304.G8YPZ6"/>
<dbReference type="Proteomes" id="UP000005222">
    <property type="component" value="Chromosome D"/>
</dbReference>
<dbReference type="PROSITE" id="PS01359">
    <property type="entry name" value="ZF_PHD_1"/>
    <property type="match status" value="1"/>
</dbReference>
<dbReference type="EMBL" id="FO082056">
    <property type="protein sequence ID" value="CCE78731.1"/>
    <property type="molecule type" value="Genomic_DNA"/>
</dbReference>
<evidence type="ECO:0000256" key="2">
    <source>
        <dbReference type="ARBA" id="ARBA00022771"/>
    </source>
</evidence>
<feature type="domain" description="Zinc finger PHD-type" evidence="5">
    <location>
        <begin position="45"/>
        <end position="112"/>
    </location>
</feature>
<organism evidence="6 7">
    <name type="scientific">Pichia sorbitophila (strain ATCC MYA-4447 / BCRC 22081 / CBS 7064 / NBRC 10061 / NRRL Y-12695)</name>
    <name type="common">Hybrid yeast</name>
    <dbReference type="NCBI Taxonomy" id="559304"/>
    <lineage>
        <taxon>Eukaryota</taxon>
        <taxon>Fungi</taxon>
        <taxon>Dikarya</taxon>
        <taxon>Ascomycota</taxon>
        <taxon>Saccharomycotina</taxon>
        <taxon>Pichiomycetes</taxon>
        <taxon>Debaryomycetaceae</taxon>
        <taxon>Millerozyma</taxon>
    </lineage>
</organism>
<feature type="region of interest" description="Disordered" evidence="4">
    <location>
        <begin position="141"/>
        <end position="314"/>
    </location>
</feature>
<keyword evidence="2" id="KW-0863">Zinc-finger</keyword>
<dbReference type="Gene3D" id="3.30.40.10">
    <property type="entry name" value="Zinc/RING finger domain, C3HC4 (zinc finger)"/>
    <property type="match status" value="1"/>
</dbReference>
<dbReference type="InterPro" id="IPR011011">
    <property type="entry name" value="Znf_FYVE_PHD"/>
</dbReference>
<keyword evidence="1" id="KW-0479">Metal-binding</keyword>
<dbReference type="GO" id="GO:0033698">
    <property type="term" value="C:Rpd3L complex"/>
    <property type="evidence" value="ECO:0007669"/>
    <property type="project" value="TreeGrafter"/>
</dbReference>
<dbReference type="Pfam" id="PF20826">
    <property type="entry name" value="PHD_5"/>
    <property type="match status" value="1"/>
</dbReference>
<dbReference type="InterPro" id="IPR013083">
    <property type="entry name" value="Znf_RING/FYVE/PHD"/>
</dbReference>
<evidence type="ECO:0000256" key="4">
    <source>
        <dbReference type="SAM" id="MobiDB-lite"/>
    </source>
</evidence>
<accession>G8YPZ6</accession>
<dbReference type="GO" id="GO:0070210">
    <property type="term" value="C:Rpd3L-Expanded complex"/>
    <property type="evidence" value="ECO:0007669"/>
    <property type="project" value="TreeGrafter"/>
</dbReference>
<evidence type="ECO:0000256" key="1">
    <source>
        <dbReference type="ARBA" id="ARBA00022723"/>
    </source>
</evidence>
<dbReference type="FunCoup" id="G8YPZ6">
    <property type="interactions" value="215"/>
</dbReference>
<keyword evidence="7" id="KW-1185">Reference proteome</keyword>
<feature type="compositionally biased region" description="Low complexity" evidence="4">
    <location>
        <begin position="267"/>
        <end position="290"/>
    </location>
</feature>
<dbReference type="PANTHER" id="PTHR47793:SF1">
    <property type="entry name" value="HISTONE DEACETYLASE COMPLEX SUBUNIT CTI6"/>
    <property type="match status" value="1"/>
</dbReference>
<feature type="compositionally biased region" description="Basic and acidic residues" evidence="4">
    <location>
        <begin position="291"/>
        <end position="302"/>
    </location>
</feature>
<proteinExistence type="predicted"/>
<protein>
    <submittedName>
        <fullName evidence="6">Piso0_000760 protein</fullName>
    </submittedName>
</protein>
<reference evidence="6 7" key="1">
    <citation type="journal article" date="2012" name="G3 (Bethesda)">
        <title>Pichia sorbitophila, an interspecies yeast hybrid reveals early steps of genome resolution following polyploidization.</title>
        <authorList>
            <person name="Leh Louis V."/>
            <person name="Despons L."/>
            <person name="Friedrich A."/>
            <person name="Martin T."/>
            <person name="Durrens P."/>
            <person name="Casaregola S."/>
            <person name="Neuveglise C."/>
            <person name="Fairhead C."/>
            <person name="Marck C."/>
            <person name="Cruz J.A."/>
            <person name="Straub M.L."/>
            <person name="Kugler V."/>
            <person name="Sacerdot C."/>
            <person name="Uzunov Z."/>
            <person name="Thierry A."/>
            <person name="Weiss S."/>
            <person name="Bleykasten C."/>
            <person name="De Montigny J."/>
            <person name="Jacques N."/>
            <person name="Jung P."/>
            <person name="Lemaire M."/>
            <person name="Mallet S."/>
            <person name="Morel G."/>
            <person name="Richard G.F."/>
            <person name="Sarkar A."/>
            <person name="Savel G."/>
            <person name="Schacherer J."/>
            <person name="Seret M.L."/>
            <person name="Talla E."/>
            <person name="Samson G."/>
            <person name="Jubin C."/>
            <person name="Poulain J."/>
            <person name="Vacherie B."/>
            <person name="Barbe V."/>
            <person name="Pelletier E."/>
            <person name="Sherman D.J."/>
            <person name="Westhof E."/>
            <person name="Weissenbach J."/>
            <person name="Baret P.V."/>
            <person name="Wincker P."/>
            <person name="Gaillardin C."/>
            <person name="Dujon B."/>
            <person name="Souciet J.L."/>
        </authorList>
    </citation>
    <scope>NUCLEOTIDE SEQUENCE [LARGE SCALE GENOMIC DNA]</scope>
    <source>
        <strain evidence="7">ATCC MYA-4447 / BCRC 22081 / CBS 7064 / NBRC 10061 / NRRL Y-12695</strain>
    </source>
</reference>
<dbReference type="InParanoid" id="G8YPZ6"/>
<evidence type="ECO:0000313" key="7">
    <source>
        <dbReference type="Proteomes" id="UP000005222"/>
    </source>
</evidence>
<dbReference type="GO" id="GO:0061186">
    <property type="term" value="P:negative regulation of silent mating-type cassette heterochromatin formation"/>
    <property type="evidence" value="ECO:0007669"/>
    <property type="project" value="TreeGrafter"/>
</dbReference>
<sequence length="404" mass="46360">MSRRSGRTKNYAENIDGNMELHDEETNNYEAEAEDELDEEQEVTRCICGQDELNGQTINKQLSTLLWNDYQIKIDQGLFIQCDKCSVWQHGYCVGLFVNDDVPDKYWCEICKPELHVFIYEGKDPVRSLYKPVNDKRKKLLLDSIDREERKNSQGKGKRSSSDTPPPSSETSKSSRKERKHYEETYDEQLQRALRESAQESGVAYEEPQSNGRIKRKRSEEATDNTGKRTRSKPEPENDHADHEDGSATHDEGSKSKKSRIKHKAVKNSSNKGGNSASSGQSSNSNGRNGKSSEEHNQKTMPKDALVSQPSKPRYVNEKSSIYELRKRTGAILEWLGRSQLELEEEKSSKIELFSYIDRPSSNESLITQQNEKVIGMFNENLQLMEQLTEKILSWEEKFGRYAP</sequence>
<dbReference type="GO" id="GO:0061188">
    <property type="term" value="P:negative regulation of rDNA heterochromatin formation"/>
    <property type="evidence" value="ECO:0007669"/>
    <property type="project" value="TreeGrafter"/>
</dbReference>
<dbReference type="InterPro" id="IPR003903">
    <property type="entry name" value="UIM_dom"/>
</dbReference>
<dbReference type="SUPFAM" id="SSF57903">
    <property type="entry name" value="FYVE/PHD zinc finger"/>
    <property type="match status" value="1"/>
</dbReference>
<dbReference type="AlphaFoldDB" id="G8YPZ6"/>
<keyword evidence="3" id="KW-0862">Zinc</keyword>
<dbReference type="GO" id="GO:0008270">
    <property type="term" value="F:zinc ion binding"/>
    <property type="evidence" value="ECO:0007669"/>
    <property type="project" value="UniProtKB-KW"/>
</dbReference>
<dbReference type="OrthoDB" id="418595at2759"/>
<dbReference type="PANTHER" id="PTHR47793">
    <property type="entry name" value="HISTONE DEACETYLASE COMPLEX SUBUNIT CTI6"/>
    <property type="match status" value="1"/>
</dbReference>
<dbReference type="OMA" id="PEKYWCE"/>
<feature type="compositionally biased region" description="Basic residues" evidence="4">
    <location>
        <begin position="256"/>
        <end position="266"/>
    </location>
</feature>
<dbReference type="SMART" id="SM00249">
    <property type="entry name" value="PHD"/>
    <property type="match status" value="1"/>
</dbReference>
<gene>
    <name evidence="6" type="primary">Piso0_000760</name>
    <name evidence="6" type="ORF">GNLVRS01_PISO0D03523g</name>
</gene>
<evidence type="ECO:0000256" key="3">
    <source>
        <dbReference type="ARBA" id="ARBA00022833"/>
    </source>
</evidence>
<feature type="region of interest" description="Disordered" evidence="4">
    <location>
        <begin position="1"/>
        <end position="27"/>
    </location>
</feature>
<feature type="compositionally biased region" description="Basic and acidic residues" evidence="4">
    <location>
        <begin position="232"/>
        <end position="255"/>
    </location>
</feature>
<dbReference type="InterPro" id="IPR001965">
    <property type="entry name" value="Znf_PHD"/>
</dbReference>
<dbReference type="InterPro" id="IPR053051">
    <property type="entry name" value="HDAC_complex_subunit"/>
</dbReference>
<feature type="compositionally biased region" description="Basic and acidic residues" evidence="4">
    <location>
        <begin position="141"/>
        <end position="152"/>
    </location>
</feature>
<dbReference type="InterPro" id="IPR019786">
    <property type="entry name" value="Zinc_finger_PHD-type_CS"/>
</dbReference>
<feature type="compositionally biased region" description="Basic and acidic residues" evidence="4">
    <location>
        <begin position="180"/>
        <end position="198"/>
    </location>
</feature>
<dbReference type="eggNOG" id="KOG1844">
    <property type="taxonomic scope" value="Eukaryota"/>
</dbReference>
<evidence type="ECO:0000259" key="5">
    <source>
        <dbReference type="SMART" id="SM00249"/>
    </source>
</evidence>